<dbReference type="EMBL" id="BDUD01000002">
    <property type="protein sequence ID" value="GBG23345.1"/>
    <property type="molecule type" value="Genomic_DNA"/>
</dbReference>
<name>A0A2R5FYK2_NOSCO</name>
<organism evidence="3 4">
    <name type="scientific">Nostoc commune NIES-4072</name>
    <dbReference type="NCBI Taxonomy" id="2005467"/>
    <lineage>
        <taxon>Bacteria</taxon>
        <taxon>Bacillati</taxon>
        <taxon>Cyanobacteriota</taxon>
        <taxon>Cyanophyceae</taxon>
        <taxon>Nostocales</taxon>
        <taxon>Nostocaceae</taxon>
        <taxon>Nostoc</taxon>
    </lineage>
</organism>
<evidence type="ECO:0000259" key="2">
    <source>
        <dbReference type="Pfam" id="PF01120"/>
    </source>
</evidence>
<dbReference type="Pfam" id="PF01120">
    <property type="entry name" value="Alpha_L_fucos"/>
    <property type="match status" value="1"/>
</dbReference>
<sequence length="93" mass="10923">MIKFLVRLLFATLSLTVFLNLFTSIALAQKTYEPTTESLSKHEVPDWFKDAKLGIFILRYRLFYNSGVDSMNSFWKQCIQNFQIQLTKKKGSY</sequence>
<protein>
    <recommendedName>
        <fullName evidence="2">Glycoside hydrolase family 29 N-terminal domain-containing protein</fullName>
    </recommendedName>
</protein>
<evidence type="ECO:0000256" key="1">
    <source>
        <dbReference type="SAM" id="SignalP"/>
    </source>
</evidence>
<gene>
    <name evidence="3" type="ORF">NIES4072_70570</name>
</gene>
<accession>A0A2R5FYK2</accession>
<feature type="domain" description="Glycoside hydrolase family 29 N-terminal" evidence="2">
    <location>
        <begin position="24"/>
        <end position="57"/>
    </location>
</feature>
<dbReference type="GO" id="GO:0004560">
    <property type="term" value="F:alpha-L-fucosidase activity"/>
    <property type="evidence" value="ECO:0007669"/>
    <property type="project" value="InterPro"/>
</dbReference>
<proteinExistence type="predicted"/>
<dbReference type="OrthoDB" id="107551at2"/>
<reference evidence="3 4" key="1">
    <citation type="submission" date="2017-06" db="EMBL/GenBank/DDBJ databases">
        <title>Genome sequencing of cyanobaciteial culture collection at National Institute for Environmental Studies (NIES).</title>
        <authorList>
            <person name="Hirose Y."/>
            <person name="Shimura Y."/>
            <person name="Fujisawa T."/>
            <person name="Nakamura Y."/>
            <person name="Kawachi M."/>
        </authorList>
    </citation>
    <scope>NUCLEOTIDE SEQUENCE [LARGE SCALE GENOMIC DNA]</scope>
    <source>
        <strain evidence="3 4">NIES-4072</strain>
    </source>
</reference>
<feature type="chain" id="PRO_5015329252" description="Glycoside hydrolase family 29 N-terminal domain-containing protein" evidence="1">
    <location>
        <begin position="29"/>
        <end position="93"/>
    </location>
</feature>
<dbReference type="Gene3D" id="3.20.20.80">
    <property type="entry name" value="Glycosidases"/>
    <property type="match status" value="1"/>
</dbReference>
<keyword evidence="4" id="KW-1185">Reference proteome</keyword>
<keyword evidence="1" id="KW-0732">Signal</keyword>
<dbReference type="GO" id="GO:0005975">
    <property type="term" value="P:carbohydrate metabolic process"/>
    <property type="evidence" value="ECO:0007669"/>
    <property type="project" value="InterPro"/>
</dbReference>
<evidence type="ECO:0000313" key="3">
    <source>
        <dbReference type="EMBL" id="GBG23345.1"/>
    </source>
</evidence>
<dbReference type="Proteomes" id="UP000245124">
    <property type="component" value="Unassembled WGS sequence"/>
</dbReference>
<dbReference type="RefSeq" id="WP_109013215.1">
    <property type="nucleotide sequence ID" value="NZ_BDUD01000002.1"/>
</dbReference>
<comment type="caution">
    <text evidence="3">The sequence shown here is derived from an EMBL/GenBank/DDBJ whole genome shotgun (WGS) entry which is preliminary data.</text>
</comment>
<dbReference type="AlphaFoldDB" id="A0A2R5FYK2"/>
<evidence type="ECO:0000313" key="4">
    <source>
        <dbReference type="Proteomes" id="UP000245124"/>
    </source>
</evidence>
<feature type="signal peptide" evidence="1">
    <location>
        <begin position="1"/>
        <end position="28"/>
    </location>
</feature>
<dbReference type="InterPro" id="IPR057739">
    <property type="entry name" value="Glyco_hydro_29_N"/>
</dbReference>